<dbReference type="EMBL" id="JBHSOW010000031">
    <property type="protein sequence ID" value="MFC5649238.1"/>
    <property type="molecule type" value="Genomic_DNA"/>
</dbReference>
<evidence type="ECO:0000313" key="1">
    <source>
        <dbReference type="EMBL" id="MFC5649238.1"/>
    </source>
</evidence>
<protein>
    <recommendedName>
        <fullName evidence="3">HEAT repeat domain-containing protein</fullName>
    </recommendedName>
</protein>
<dbReference type="RefSeq" id="WP_379187748.1">
    <property type="nucleotide sequence ID" value="NZ_JBHSOW010000031.1"/>
</dbReference>
<evidence type="ECO:0008006" key="3">
    <source>
        <dbReference type="Google" id="ProtNLM"/>
    </source>
</evidence>
<accession>A0ABW0VUW3</accession>
<dbReference type="Proteomes" id="UP001596047">
    <property type="component" value="Unassembled WGS sequence"/>
</dbReference>
<sequence>MQLFSMKSVIHGTNRMEEWLEENYVSFGWPELCDLEGVSKEEAVNQLSQPGKAQGRLLDELAEEVYAFVYAMQDGDYLLVAEEDRVHLGNLGDYYYVDQAEAAEDDKCHRRGVTWLQSRPRTELHEELQRFLEHEAAIGQFERPVTHEQLEWLLSGAADVSRTAGLVDVKTIEEALDILKQAMRSDDAARRERAAAAILQFAK</sequence>
<gene>
    <name evidence="1" type="ORF">ACFPYJ_08855</name>
</gene>
<organism evidence="1 2">
    <name type="scientific">Paenibacillus solisilvae</name>
    <dbReference type="NCBI Taxonomy" id="2486751"/>
    <lineage>
        <taxon>Bacteria</taxon>
        <taxon>Bacillati</taxon>
        <taxon>Bacillota</taxon>
        <taxon>Bacilli</taxon>
        <taxon>Bacillales</taxon>
        <taxon>Paenibacillaceae</taxon>
        <taxon>Paenibacillus</taxon>
    </lineage>
</organism>
<evidence type="ECO:0000313" key="2">
    <source>
        <dbReference type="Proteomes" id="UP001596047"/>
    </source>
</evidence>
<proteinExistence type="predicted"/>
<reference evidence="2" key="1">
    <citation type="journal article" date="2019" name="Int. J. Syst. Evol. Microbiol.">
        <title>The Global Catalogue of Microorganisms (GCM) 10K type strain sequencing project: providing services to taxonomists for standard genome sequencing and annotation.</title>
        <authorList>
            <consortium name="The Broad Institute Genomics Platform"/>
            <consortium name="The Broad Institute Genome Sequencing Center for Infectious Disease"/>
            <person name="Wu L."/>
            <person name="Ma J."/>
        </authorList>
    </citation>
    <scope>NUCLEOTIDE SEQUENCE [LARGE SCALE GENOMIC DNA]</scope>
    <source>
        <strain evidence="2">CGMCC 1.3240</strain>
    </source>
</reference>
<comment type="caution">
    <text evidence="1">The sequence shown here is derived from an EMBL/GenBank/DDBJ whole genome shotgun (WGS) entry which is preliminary data.</text>
</comment>
<keyword evidence="2" id="KW-1185">Reference proteome</keyword>
<name>A0ABW0VUW3_9BACL</name>